<dbReference type="AlphaFoldDB" id="A0A518EMR4"/>
<dbReference type="InterPro" id="IPR035952">
    <property type="entry name" value="Rhomboid-like_sf"/>
</dbReference>
<dbReference type="OrthoDB" id="196054at2"/>
<keyword evidence="8" id="KW-1185">Reference proteome</keyword>
<feature type="transmembrane region" description="Helical" evidence="5">
    <location>
        <begin position="214"/>
        <end position="232"/>
    </location>
</feature>
<dbReference type="Gene3D" id="1.20.1540.10">
    <property type="entry name" value="Rhomboid-like"/>
    <property type="match status" value="1"/>
</dbReference>
<dbReference type="Pfam" id="PF01694">
    <property type="entry name" value="Rhomboid"/>
    <property type="match status" value="1"/>
</dbReference>
<keyword evidence="4 5" id="KW-0472">Membrane</keyword>
<sequence length="233" mass="24370">MAPFIQRRGVMFARATETGLWSMRVLAALAAVLLATAASAFPGTLQLERAGLANGEWWRLWTGHLVHGSADHLVYDAGAAALLFVALKCPLASACRLLWMAPAISLALLAALPDLDHYYGLSGLLHGWAVAGTFDLWRSKNGPGAHLAAVFGIGTVLKAAWETWSGAAPFSDGLDMGGPVIHAAHLVGAIVGVAAAVATHRVRFRPAALVHTSTMRALGILVVLTLITLTIGS</sequence>
<dbReference type="Proteomes" id="UP000320390">
    <property type="component" value="Chromosome"/>
</dbReference>
<organism evidence="7 8">
    <name type="scientific">Saltatorellus ferox</name>
    <dbReference type="NCBI Taxonomy" id="2528018"/>
    <lineage>
        <taxon>Bacteria</taxon>
        <taxon>Pseudomonadati</taxon>
        <taxon>Planctomycetota</taxon>
        <taxon>Planctomycetia</taxon>
        <taxon>Planctomycetia incertae sedis</taxon>
        <taxon>Saltatorellus</taxon>
    </lineage>
</organism>
<evidence type="ECO:0000256" key="3">
    <source>
        <dbReference type="ARBA" id="ARBA00022989"/>
    </source>
</evidence>
<evidence type="ECO:0000259" key="6">
    <source>
        <dbReference type="Pfam" id="PF01694"/>
    </source>
</evidence>
<feature type="transmembrane region" description="Helical" evidence="5">
    <location>
        <begin position="144"/>
        <end position="161"/>
    </location>
</feature>
<keyword evidence="2 5" id="KW-0812">Transmembrane</keyword>
<keyword evidence="3 5" id="KW-1133">Transmembrane helix</keyword>
<dbReference type="InterPro" id="IPR022764">
    <property type="entry name" value="Peptidase_S54_rhomboid_dom"/>
</dbReference>
<dbReference type="RefSeq" id="WP_145194788.1">
    <property type="nucleotide sequence ID" value="NZ_CP036434.1"/>
</dbReference>
<dbReference type="GO" id="GO:0004252">
    <property type="term" value="F:serine-type endopeptidase activity"/>
    <property type="evidence" value="ECO:0007669"/>
    <property type="project" value="InterPro"/>
</dbReference>
<evidence type="ECO:0000256" key="1">
    <source>
        <dbReference type="ARBA" id="ARBA00004141"/>
    </source>
</evidence>
<gene>
    <name evidence="7" type="ORF">Poly30_08720</name>
</gene>
<comment type="subcellular location">
    <subcellularLocation>
        <location evidence="1">Membrane</location>
        <topology evidence="1">Multi-pass membrane protein</topology>
    </subcellularLocation>
</comment>
<feature type="transmembrane region" description="Helical" evidence="5">
    <location>
        <begin position="181"/>
        <end position="202"/>
    </location>
</feature>
<dbReference type="GO" id="GO:0016020">
    <property type="term" value="C:membrane"/>
    <property type="evidence" value="ECO:0007669"/>
    <property type="project" value="UniProtKB-SubCell"/>
</dbReference>
<protein>
    <recommendedName>
        <fullName evidence="6">Peptidase S54 rhomboid domain-containing protein</fullName>
    </recommendedName>
</protein>
<feature type="domain" description="Peptidase S54 rhomboid" evidence="6">
    <location>
        <begin position="55"/>
        <end position="200"/>
    </location>
</feature>
<reference evidence="7 8" key="1">
    <citation type="submission" date="2019-02" db="EMBL/GenBank/DDBJ databases">
        <title>Deep-cultivation of Planctomycetes and their phenomic and genomic characterization uncovers novel biology.</title>
        <authorList>
            <person name="Wiegand S."/>
            <person name="Jogler M."/>
            <person name="Boedeker C."/>
            <person name="Pinto D."/>
            <person name="Vollmers J."/>
            <person name="Rivas-Marin E."/>
            <person name="Kohn T."/>
            <person name="Peeters S.H."/>
            <person name="Heuer A."/>
            <person name="Rast P."/>
            <person name="Oberbeckmann S."/>
            <person name="Bunk B."/>
            <person name="Jeske O."/>
            <person name="Meyerdierks A."/>
            <person name="Storesund J.E."/>
            <person name="Kallscheuer N."/>
            <person name="Luecker S."/>
            <person name="Lage O.M."/>
            <person name="Pohl T."/>
            <person name="Merkel B.J."/>
            <person name="Hornburger P."/>
            <person name="Mueller R.-W."/>
            <person name="Bruemmer F."/>
            <person name="Labrenz M."/>
            <person name="Spormann A.M."/>
            <person name="Op den Camp H."/>
            <person name="Overmann J."/>
            <person name="Amann R."/>
            <person name="Jetten M.S.M."/>
            <person name="Mascher T."/>
            <person name="Medema M.H."/>
            <person name="Devos D.P."/>
            <person name="Kaster A.-K."/>
            <person name="Ovreas L."/>
            <person name="Rohde M."/>
            <person name="Galperin M.Y."/>
            <person name="Jogler C."/>
        </authorList>
    </citation>
    <scope>NUCLEOTIDE SEQUENCE [LARGE SCALE GENOMIC DNA]</scope>
    <source>
        <strain evidence="7 8">Poly30</strain>
    </source>
</reference>
<evidence type="ECO:0000313" key="7">
    <source>
        <dbReference type="EMBL" id="QDV05375.1"/>
    </source>
</evidence>
<evidence type="ECO:0000256" key="4">
    <source>
        <dbReference type="ARBA" id="ARBA00023136"/>
    </source>
</evidence>
<proteinExistence type="predicted"/>
<name>A0A518EMR4_9BACT</name>
<evidence type="ECO:0000313" key="8">
    <source>
        <dbReference type="Proteomes" id="UP000320390"/>
    </source>
</evidence>
<accession>A0A518EMR4</accession>
<evidence type="ECO:0000256" key="2">
    <source>
        <dbReference type="ARBA" id="ARBA00022692"/>
    </source>
</evidence>
<dbReference type="EMBL" id="CP036434">
    <property type="protein sequence ID" value="QDV05375.1"/>
    <property type="molecule type" value="Genomic_DNA"/>
</dbReference>
<dbReference type="NCBIfam" id="TIGR03902">
    <property type="entry name" value="rhom_GG_sort"/>
    <property type="match status" value="1"/>
</dbReference>
<evidence type="ECO:0000256" key="5">
    <source>
        <dbReference type="SAM" id="Phobius"/>
    </source>
</evidence>
<dbReference type="InterPro" id="IPR023826">
    <property type="entry name" value="Rhom-like_SP_proteobac"/>
</dbReference>
<dbReference type="SUPFAM" id="SSF144091">
    <property type="entry name" value="Rhomboid-like"/>
    <property type="match status" value="1"/>
</dbReference>